<evidence type="ECO:0000313" key="3">
    <source>
        <dbReference type="Proteomes" id="UP001187531"/>
    </source>
</evidence>
<dbReference type="PROSITE" id="PS51257">
    <property type="entry name" value="PROKAR_LIPOPROTEIN"/>
    <property type="match status" value="1"/>
</dbReference>
<evidence type="ECO:0008006" key="4">
    <source>
        <dbReference type="Google" id="ProtNLM"/>
    </source>
</evidence>
<organism evidence="2 3">
    <name type="scientific">Artemia franciscana</name>
    <name type="common">Brine shrimp</name>
    <name type="synonym">Artemia sanfranciscana</name>
    <dbReference type="NCBI Taxonomy" id="6661"/>
    <lineage>
        <taxon>Eukaryota</taxon>
        <taxon>Metazoa</taxon>
        <taxon>Ecdysozoa</taxon>
        <taxon>Arthropoda</taxon>
        <taxon>Crustacea</taxon>
        <taxon>Branchiopoda</taxon>
        <taxon>Anostraca</taxon>
        <taxon>Artemiidae</taxon>
        <taxon>Artemia</taxon>
    </lineage>
</organism>
<feature type="signal peptide" evidence="1">
    <location>
        <begin position="1"/>
        <end position="16"/>
    </location>
</feature>
<reference evidence="2" key="1">
    <citation type="submission" date="2023-07" db="EMBL/GenBank/DDBJ databases">
        <title>Chromosome-level genome assembly of Artemia franciscana.</title>
        <authorList>
            <person name="Jo E."/>
        </authorList>
    </citation>
    <scope>NUCLEOTIDE SEQUENCE</scope>
    <source>
        <tissue evidence="2">Whole body</tissue>
    </source>
</reference>
<dbReference type="AlphaFoldDB" id="A0AA88L277"/>
<dbReference type="Proteomes" id="UP001187531">
    <property type="component" value="Unassembled WGS sequence"/>
</dbReference>
<feature type="chain" id="PRO_5041641016" description="Cuticular protein" evidence="1">
    <location>
        <begin position="17"/>
        <end position="274"/>
    </location>
</feature>
<keyword evidence="3" id="KW-1185">Reference proteome</keyword>
<keyword evidence="1" id="KW-0732">Signal</keyword>
<name>A0AA88L277_ARTSF</name>
<evidence type="ECO:0000256" key="1">
    <source>
        <dbReference type="SAM" id="SignalP"/>
    </source>
</evidence>
<sequence>MRSFAVLMLSLSAVSCGVVPLGPSFFRAPAHDSAIVRSDRLGGNFAYSIQEGHAYQAVAPVVQNVRTPVAVSYSQPAIVPATFSAPVITYESPKVEVKEAKNEDVVETEALEVVNPIEHQFAAQQYFTYEAPKVEVKELKPVEFKYAVPQVHPIVAYNAPFVQVKETKPVEFKYAAPGVPVTPVVSPVHHVVFDAPKVEVKEIKPIELKYTPFVPEAPKVEIKQVKPVEVEYKVPEVQYKSYVYTHALPYSYQLVHAEKEAKPEEEEMPSEESH</sequence>
<gene>
    <name evidence="2" type="ORF">QYM36_010736</name>
</gene>
<evidence type="ECO:0000313" key="2">
    <source>
        <dbReference type="EMBL" id="KAK2716248.1"/>
    </source>
</evidence>
<comment type="caution">
    <text evidence="2">The sequence shown here is derived from an EMBL/GenBank/DDBJ whole genome shotgun (WGS) entry which is preliminary data.</text>
</comment>
<dbReference type="EMBL" id="JAVRJZ010000012">
    <property type="protein sequence ID" value="KAK2716248.1"/>
    <property type="molecule type" value="Genomic_DNA"/>
</dbReference>
<protein>
    <recommendedName>
        <fullName evidence="4">Cuticular protein</fullName>
    </recommendedName>
</protein>
<proteinExistence type="predicted"/>
<accession>A0AA88L277</accession>